<reference evidence="12 13" key="2">
    <citation type="submission" date="2020-03" db="EMBL/GenBank/DDBJ databases">
        <authorList>
            <person name="Ichikawa N."/>
            <person name="Kimura A."/>
            <person name="Kitahashi Y."/>
            <person name="Uohara A."/>
        </authorList>
    </citation>
    <scope>NUCLEOTIDE SEQUENCE [LARGE SCALE GENOMIC DNA]</scope>
    <source>
        <strain evidence="12 13">NBRC 108639</strain>
    </source>
</reference>
<evidence type="ECO:0000259" key="11">
    <source>
        <dbReference type="SMART" id="SM00387"/>
    </source>
</evidence>
<evidence type="ECO:0000256" key="5">
    <source>
        <dbReference type="ARBA" id="ARBA00022741"/>
    </source>
</evidence>
<dbReference type="InterPro" id="IPR050482">
    <property type="entry name" value="Sensor_HK_TwoCompSys"/>
</dbReference>
<dbReference type="SUPFAM" id="SSF55874">
    <property type="entry name" value="ATPase domain of HSP90 chaperone/DNA topoisomerase II/histidine kinase"/>
    <property type="match status" value="1"/>
</dbReference>
<dbReference type="PANTHER" id="PTHR24421:SF10">
    <property type="entry name" value="NITRATE_NITRITE SENSOR PROTEIN NARQ"/>
    <property type="match status" value="1"/>
</dbReference>
<keyword evidence="4" id="KW-0808">Transferase</keyword>
<dbReference type="AlphaFoldDB" id="A0A6V8K970"/>
<feature type="transmembrane region" description="Helical" evidence="10">
    <location>
        <begin position="100"/>
        <end position="116"/>
    </location>
</feature>
<dbReference type="InterPro" id="IPR055558">
    <property type="entry name" value="DUF7134"/>
</dbReference>
<dbReference type="GO" id="GO:0016020">
    <property type="term" value="C:membrane"/>
    <property type="evidence" value="ECO:0007669"/>
    <property type="project" value="InterPro"/>
</dbReference>
<keyword evidence="6 12" id="KW-0418">Kinase</keyword>
<feature type="domain" description="Histidine kinase/HSP90-like ATPase" evidence="11">
    <location>
        <begin position="305"/>
        <end position="396"/>
    </location>
</feature>
<keyword evidence="10" id="KW-0812">Transmembrane</keyword>
<feature type="transmembrane region" description="Helical" evidence="10">
    <location>
        <begin position="21"/>
        <end position="39"/>
    </location>
</feature>
<feature type="coiled-coil region" evidence="9">
    <location>
        <begin position="167"/>
        <end position="201"/>
    </location>
</feature>
<evidence type="ECO:0000256" key="10">
    <source>
        <dbReference type="SAM" id="Phobius"/>
    </source>
</evidence>
<dbReference type="PANTHER" id="PTHR24421">
    <property type="entry name" value="NITRATE/NITRITE SENSOR PROTEIN NARX-RELATED"/>
    <property type="match status" value="1"/>
</dbReference>
<dbReference type="SMART" id="SM00387">
    <property type="entry name" value="HATPase_c"/>
    <property type="match status" value="1"/>
</dbReference>
<evidence type="ECO:0000256" key="1">
    <source>
        <dbReference type="ARBA" id="ARBA00000085"/>
    </source>
</evidence>
<comment type="catalytic activity">
    <reaction evidence="1">
        <text>ATP + protein L-histidine = ADP + protein N-phospho-L-histidine.</text>
        <dbReference type="EC" id="2.7.13.3"/>
    </reaction>
</comment>
<evidence type="ECO:0000256" key="8">
    <source>
        <dbReference type="ARBA" id="ARBA00023012"/>
    </source>
</evidence>
<dbReference type="Pfam" id="PF07730">
    <property type="entry name" value="HisKA_3"/>
    <property type="match status" value="1"/>
</dbReference>
<feature type="transmembrane region" description="Helical" evidence="10">
    <location>
        <begin position="51"/>
        <end position="72"/>
    </location>
</feature>
<gene>
    <name evidence="12" type="ORF">Phou_027360</name>
</gene>
<dbReference type="Gene3D" id="3.30.565.10">
    <property type="entry name" value="Histidine kinase-like ATPase, C-terminal domain"/>
    <property type="match status" value="1"/>
</dbReference>
<dbReference type="GO" id="GO:0005524">
    <property type="term" value="F:ATP binding"/>
    <property type="evidence" value="ECO:0007669"/>
    <property type="project" value="UniProtKB-KW"/>
</dbReference>
<reference evidence="12 13" key="1">
    <citation type="submission" date="2020-03" db="EMBL/GenBank/DDBJ databases">
        <title>Whole genome shotgun sequence of Phytohabitans houttuyneae NBRC 108639.</title>
        <authorList>
            <person name="Komaki H."/>
            <person name="Tamura T."/>
        </authorList>
    </citation>
    <scope>NUCLEOTIDE SEQUENCE [LARGE SCALE GENOMIC DNA]</scope>
    <source>
        <strain evidence="12 13">NBRC 108639</strain>
    </source>
</reference>
<evidence type="ECO:0000256" key="7">
    <source>
        <dbReference type="ARBA" id="ARBA00022840"/>
    </source>
</evidence>
<feature type="transmembrane region" description="Helical" evidence="10">
    <location>
        <begin position="149"/>
        <end position="167"/>
    </location>
</feature>
<dbReference type="Proteomes" id="UP000482800">
    <property type="component" value="Unassembled WGS sequence"/>
</dbReference>
<keyword evidence="10" id="KW-0472">Membrane</keyword>
<comment type="caution">
    <text evidence="12">The sequence shown here is derived from an EMBL/GenBank/DDBJ whole genome shotgun (WGS) entry which is preliminary data.</text>
</comment>
<dbReference type="InterPro" id="IPR003594">
    <property type="entry name" value="HATPase_dom"/>
</dbReference>
<name>A0A6V8K970_9ACTN</name>
<organism evidence="12 13">
    <name type="scientific">Phytohabitans houttuyneae</name>
    <dbReference type="NCBI Taxonomy" id="1076126"/>
    <lineage>
        <taxon>Bacteria</taxon>
        <taxon>Bacillati</taxon>
        <taxon>Actinomycetota</taxon>
        <taxon>Actinomycetes</taxon>
        <taxon>Micromonosporales</taxon>
        <taxon>Micromonosporaceae</taxon>
    </lineage>
</organism>
<sequence length="398" mass="43358">MSLTGGYDRAMTALYRPRLPVWAQDLLLAVFVAFMQVQGTRQIATQEQFDRLSVVGVYAHAVLLVLSGLILVVRRRWPLQVFVFEVATSVMYYGSGYPDGPNWVGVFIALYTVTAYGDLRWAWVVRAGLVTLVGGWVVAAVMYPPDIGWLAFRIGTATMAAVLGASVRMRRELAAEAQERAERAERTREEEARRRVDAERLHIAREVHDTVAHAIAVINVQAGVTAHVLDKRPEQVRETLRTIELTSARALRELRATLGVLRDTEDGRAPTPGLDRVEELAGLAREAGLDVKVDVAAPPRELPSAVDQAAYRILQESITNAIRHAGPARVTVEVQYQPSDLRIRVTDDGSGCDGGGGAGRGIEGMRERCALLGGDLTAGPRTGGGFEVYARLPLADAA</sequence>
<keyword evidence="7" id="KW-0067">ATP-binding</keyword>
<dbReference type="CDD" id="cd16917">
    <property type="entry name" value="HATPase_UhpB-NarQ-NarX-like"/>
    <property type="match status" value="1"/>
</dbReference>
<dbReference type="GO" id="GO:0046983">
    <property type="term" value="F:protein dimerization activity"/>
    <property type="evidence" value="ECO:0007669"/>
    <property type="project" value="InterPro"/>
</dbReference>
<dbReference type="GO" id="GO:0000155">
    <property type="term" value="F:phosphorelay sensor kinase activity"/>
    <property type="evidence" value="ECO:0007669"/>
    <property type="project" value="InterPro"/>
</dbReference>
<evidence type="ECO:0000256" key="3">
    <source>
        <dbReference type="ARBA" id="ARBA00022553"/>
    </source>
</evidence>
<dbReference type="EMBL" id="BLPF01000001">
    <property type="protein sequence ID" value="GFJ78556.1"/>
    <property type="molecule type" value="Genomic_DNA"/>
</dbReference>
<dbReference type="Pfam" id="PF23539">
    <property type="entry name" value="DUF7134"/>
    <property type="match status" value="1"/>
</dbReference>
<dbReference type="EC" id="2.7.13.3" evidence="2"/>
<dbReference type="InterPro" id="IPR011712">
    <property type="entry name" value="Sig_transdc_His_kin_sub3_dim/P"/>
</dbReference>
<keyword evidence="5" id="KW-0547">Nucleotide-binding</keyword>
<evidence type="ECO:0000256" key="6">
    <source>
        <dbReference type="ARBA" id="ARBA00022777"/>
    </source>
</evidence>
<dbReference type="Pfam" id="PF02518">
    <property type="entry name" value="HATPase_c"/>
    <property type="match status" value="1"/>
</dbReference>
<dbReference type="Gene3D" id="1.20.5.1930">
    <property type="match status" value="1"/>
</dbReference>
<dbReference type="InterPro" id="IPR036890">
    <property type="entry name" value="HATPase_C_sf"/>
</dbReference>
<evidence type="ECO:0000313" key="12">
    <source>
        <dbReference type="EMBL" id="GFJ78556.1"/>
    </source>
</evidence>
<evidence type="ECO:0000313" key="13">
    <source>
        <dbReference type="Proteomes" id="UP000482800"/>
    </source>
</evidence>
<keyword evidence="3" id="KW-0597">Phosphoprotein</keyword>
<accession>A0A6V8K970</accession>
<feature type="transmembrane region" description="Helical" evidence="10">
    <location>
        <begin position="123"/>
        <end position="143"/>
    </location>
</feature>
<proteinExistence type="predicted"/>
<keyword evidence="8" id="KW-0902">Two-component regulatory system</keyword>
<protein>
    <recommendedName>
        <fullName evidence="2">histidine kinase</fullName>
        <ecNumber evidence="2">2.7.13.3</ecNumber>
    </recommendedName>
</protein>
<evidence type="ECO:0000256" key="4">
    <source>
        <dbReference type="ARBA" id="ARBA00022679"/>
    </source>
</evidence>
<keyword evidence="10" id="KW-1133">Transmembrane helix</keyword>
<keyword evidence="9" id="KW-0175">Coiled coil</keyword>
<evidence type="ECO:0000256" key="2">
    <source>
        <dbReference type="ARBA" id="ARBA00012438"/>
    </source>
</evidence>
<evidence type="ECO:0000256" key="9">
    <source>
        <dbReference type="SAM" id="Coils"/>
    </source>
</evidence>
<keyword evidence="13" id="KW-1185">Reference proteome</keyword>